<dbReference type="RefSeq" id="WP_344189668.1">
    <property type="nucleotide sequence ID" value="NZ_BAAAND010000004.1"/>
</dbReference>
<organism evidence="2 3">
    <name type="scientific">Kribbella karoonensis</name>
    <dbReference type="NCBI Taxonomy" id="324851"/>
    <lineage>
        <taxon>Bacteria</taxon>
        <taxon>Bacillati</taxon>
        <taxon>Actinomycetota</taxon>
        <taxon>Actinomycetes</taxon>
        <taxon>Propionibacteriales</taxon>
        <taxon>Kribbellaceae</taxon>
        <taxon>Kribbella</taxon>
    </lineage>
</organism>
<feature type="transmembrane region" description="Helical" evidence="1">
    <location>
        <begin position="139"/>
        <end position="163"/>
    </location>
</feature>
<proteinExistence type="predicted"/>
<keyword evidence="1" id="KW-0812">Transmembrane</keyword>
<keyword evidence="1" id="KW-1133">Transmembrane helix</keyword>
<keyword evidence="1" id="KW-0472">Membrane</keyword>
<sequence>MSTTERPVPRWAYVLAHAIPFLTLPSGLWRLGLVFGSSMGMLDGNGRPAYAGTVGTKIYIVCLTIFSELVALTALGLVSRWGEVAPRWIPFVGGRRVHPYAAVVPATLGAFSLIAIWTYGFRDAYTDHFIPFSSTPWKVLMLSCYSPLNLWGPALLVVTWAYYRRRVSAPAVAV</sequence>
<accession>A0ABN2DI27</accession>
<feature type="transmembrane region" description="Helical" evidence="1">
    <location>
        <begin position="58"/>
        <end position="78"/>
    </location>
</feature>
<reference evidence="2 3" key="1">
    <citation type="journal article" date="2019" name="Int. J. Syst. Evol. Microbiol.">
        <title>The Global Catalogue of Microorganisms (GCM) 10K type strain sequencing project: providing services to taxonomists for standard genome sequencing and annotation.</title>
        <authorList>
            <consortium name="The Broad Institute Genomics Platform"/>
            <consortium name="The Broad Institute Genome Sequencing Center for Infectious Disease"/>
            <person name="Wu L."/>
            <person name="Ma J."/>
        </authorList>
    </citation>
    <scope>NUCLEOTIDE SEQUENCE [LARGE SCALE GENOMIC DNA]</scope>
    <source>
        <strain evidence="2 3">JCM 14304</strain>
    </source>
</reference>
<dbReference type="Proteomes" id="UP001500190">
    <property type="component" value="Unassembled WGS sequence"/>
</dbReference>
<gene>
    <name evidence="2" type="ORF">GCM10009742_21410</name>
</gene>
<dbReference type="EMBL" id="BAAAND010000004">
    <property type="protein sequence ID" value="GAA1577384.1"/>
    <property type="molecule type" value="Genomic_DNA"/>
</dbReference>
<evidence type="ECO:0000256" key="1">
    <source>
        <dbReference type="SAM" id="Phobius"/>
    </source>
</evidence>
<feature type="transmembrane region" description="Helical" evidence="1">
    <location>
        <begin position="12"/>
        <end position="38"/>
    </location>
</feature>
<protein>
    <submittedName>
        <fullName evidence="2">Uncharacterized protein</fullName>
    </submittedName>
</protein>
<name>A0ABN2DI27_9ACTN</name>
<evidence type="ECO:0000313" key="3">
    <source>
        <dbReference type="Proteomes" id="UP001500190"/>
    </source>
</evidence>
<evidence type="ECO:0000313" key="2">
    <source>
        <dbReference type="EMBL" id="GAA1577384.1"/>
    </source>
</evidence>
<keyword evidence="3" id="KW-1185">Reference proteome</keyword>
<comment type="caution">
    <text evidence="2">The sequence shown here is derived from an EMBL/GenBank/DDBJ whole genome shotgun (WGS) entry which is preliminary data.</text>
</comment>
<feature type="transmembrane region" description="Helical" evidence="1">
    <location>
        <begin position="99"/>
        <end position="119"/>
    </location>
</feature>